<sequence length="100" mass="10873">MEPFSHQLYLQFIAQRRDLLCQSPAYEAALAGWDAALKSGEALELVDSRNLLMETWGILTFSAGLRLGLSLGHELEGALPDEQGISAMARSGLNPGSSRR</sequence>
<dbReference type="EMBL" id="JBBMFK010000028">
    <property type="protein sequence ID" value="MEQ2444619.1"/>
    <property type="molecule type" value="Genomic_DNA"/>
</dbReference>
<protein>
    <submittedName>
        <fullName evidence="1">Uncharacterized protein</fullName>
    </submittedName>
</protein>
<name>A0ABV1EBB9_9FIRM</name>
<dbReference type="Proteomes" id="UP001464378">
    <property type="component" value="Unassembled WGS sequence"/>
</dbReference>
<proteinExistence type="predicted"/>
<gene>
    <name evidence="1" type="ORF">WMO64_14225</name>
</gene>
<accession>A0ABV1EBB9</accession>
<organism evidence="1 2">
    <name type="scientific">Pseudoflavonifractor intestinihominis</name>
    <dbReference type="NCBI Taxonomy" id="3133171"/>
    <lineage>
        <taxon>Bacteria</taxon>
        <taxon>Bacillati</taxon>
        <taxon>Bacillota</taxon>
        <taxon>Clostridia</taxon>
        <taxon>Eubacteriales</taxon>
        <taxon>Oscillospiraceae</taxon>
        <taxon>Pseudoflavonifractor</taxon>
    </lineage>
</organism>
<evidence type="ECO:0000313" key="2">
    <source>
        <dbReference type="Proteomes" id="UP001464378"/>
    </source>
</evidence>
<comment type="caution">
    <text evidence="1">The sequence shown here is derived from an EMBL/GenBank/DDBJ whole genome shotgun (WGS) entry which is preliminary data.</text>
</comment>
<keyword evidence="2" id="KW-1185">Reference proteome</keyword>
<reference evidence="1 2" key="1">
    <citation type="submission" date="2024-03" db="EMBL/GenBank/DDBJ databases">
        <title>Human intestinal bacterial collection.</title>
        <authorList>
            <person name="Pauvert C."/>
            <person name="Hitch T.C.A."/>
            <person name="Clavel T."/>
        </authorList>
    </citation>
    <scope>NUCLEOTIDE SEQUENCE [LARGE SCALE GENOMIC DNA]</scope>
    <source>
        <strain evidence="1 2">CLA-AP-H29</strain>
    </source>
</reference>
<evidence type="ECO:0000313" key="1">
    <source>
        <dbReference type="EMBL" id="MEQ2444619.1"/>
    </source>
</evidence>
<dbReference type="RefSeq" id="WP_349232390.1">
    <property type="nucleotide sequence ID" value="NZ_JBBMFK010000028.1"/>
</dbReference>